<evidence type="ECO:0008006" key="4">
    <source>
        <dbReference type="Google" id="ProtNLM"/>
    </source>
</evidence>
<protein>
    <recommendedName>
        <fullName evidence="4">TadE-like protein</fullName>
    </recommendedName>
</protein>
<evidence type="ECO:0000256" key="1">
    <source>
        <dbReference type="SAM" id="Phobius"/>
    </source>
</evidence>
<dbReference type="AlphaFoldDB" id="A0A1H6FK57"/>
<reference evidence="3" key="1">
    <citation type="submission" date="2016-10" db="EMBL/GenBank/DDBJ databases">
        <authorList>
            <person name="Varghese N."/>
            <person name="Submissions S."/>
        </authorList>
    </citation>
    <scope>NUCLEOTIDE SEQUENCE [LARGE SCALE GENOMIC DNA]</scope>
    <source>
        <strain evidence="3">ATCC 35263</strain>
    </source>
</reference>
<dbReference type="EMBL" id="FNWJ01000001">
    <property type="protein sequence ID" value="SEH10193.1"/>
    <property type="molecule type" value="Genomic_DNA"/>
</dbReference>
<evidence type="ECO:0000313" key="2">
    <source>
        <dbReference type="EMBL" id="SEH10193.1"/>
    </source>
</evidence>
<proteinExistence type="predicted"/>
<gene>
    <name evidence="2" type="ORF">SAMN02745716_0040</name>
</gene>
<sequence length="116" mass="11995">MSGDRLLTGSRAQATIEALAGALLLVVLGLASLQAFWVWRAHAVAAAAAEAGALALVAGGDPVRAVRESLTPAQRQRLSLAVGEREIVVALRPRSLVPGISERALRVEARAAVAEP</sequence>
<dbReference type="Proteomes" id="UP000222056">
    <property type="component" value="Unassembled WGS sequence"/>
</dbReference>
<organism evidence="2 3">
    <name type="scientific">Thermoleophilum album</name>
    <dbReference type="NCBI Taxonomy" id="29539"/>
    <lineage>
        <taxon>Bacteria</taxon>
        <taxon>Bacillati</taxon>
        <taxon>Actinomycetota</taxon>
        <taxon>Thermoleophilia</taxon>
        <taxon>Thermoleophilales</taxon>
        <taxon>Thermoleophilaceae</taxon>
        <taxon>Thermoleophilum</taxon>
    </lineage>
</organism>
<dbReference type="STRING" id="29539.SAMN02745716_0040"/>
<feature type="transmembrane region" description="Helical" evidence="1">
    <location>
        <begin position="12"/>
        <end position="31"/>
    </location>
</feature>
<keyword evidence="1" id="KW-0812">Transmembrane</keyword>
<keyword evidence="1" id="KW-0472">Membrane</keyword>
<accession>A0A1H6FK57</accession>
<keyword evidence="3" id="KW-1185">Reference proteome</keyword>
<dbReference type="RefSeq" id="WP_093115126.1">
    <property type="nucleotide sequence ID" value="NZ_FNWJ01000001.1"/>
</dbReference>
<keyword evidence="1" id="KW-1133">Transmembrane helix</keyword>
<name>A0A1H6FK57_THEAL</name>
<evidence type="ECO:0000313" key="3">
    <source>
        <dbReference type="Proteomes" id="UP000222056"/>
    </source>
</evidence>